<dbReference type="STRING" id="4781.A0A0P1A6M5"/>
<evidence type="ECO:0000256" key="6">
    <source>
        <dbReference type="SAM" id="MobiDB-lite"/>
    </source>
</evidence>
<dbReference type="RefSeq" id="XP_024572190.1">
    <property type="nucleotide sequence ID" value="XM_024728436.1"/>
</dbReference>
<dbReference type="PANTHER" id="PTHR23030">
    <property type="entry name" value="PCD6 INTERACTING PROTEIN-RELATED"/>
    <property type="match status" value="1"/>
</dbReference>
<dbReference type="PANTHER" id="PTHR23030:SF30">
    <property type="entry name" value="TYROSINE-PROTEIN PHOSPHATASE NON-RECEPTOR TYPE 23"/>
    <property type="match status" value="1"/>
</dbReference>
<dbReference type="CDD" id="cd09246">
    <property type="entry name" value="BRO1_Alix_like_1"/>
    <property type="match status" value="1"/>
</dbReference>
<dbReference type="PROSITE" id="PS51180">
    <property type="entry name" value="BRO1"/>
    <property type="match status" value="1"/>
</dbReference>
<evidence type="ECO:0000256" key="4">
    <source>
        <dbReference type="ARBA" id="ARBA00022753"/>
    </source>
</evidence>
<dbReference type="GeneID" id="36395206"/>
<keyword evidence="9" id="KW-1185">Reference proteome</keyword>
<feature type="region of interest" description="Disordered" evidence="6">
    <location>
        <begin position="791"/>
        <end position="846"/>
    </location>
</feature>
<feature type="domain" description="BRO1" evidence="7">
    <location>
        <begin position="1"/>
        <end position="378"/>
    </location>
</feature>
<dbReference type="Gene3D" id="1.25.40.280">
    <property type="entry name" value="alix/aip1 like domains"/>
    <property type="match status" value="1"/>
</dbReference>
<dbReference type="Gene3D" id="1.20.120.560">
    <property type="entry name" value="alix/aip1 in complex with the ypdl late domain"/>
    <property type="match status" value="1"/>
</dbReference>
<evidence type="ECO:0000313" key="9">
    <source>
        <dbReference type="Proteomes" id="UP000054928"/>
    </source>
</evidence>
<dbReference type="OMA" id="VSHAEEM"/>
<dbReference type="InterPro" id="IPR025304">
    <property type="entry name" value="ALIX_V_dom"/>
</dbReference>
<dbReference type="SMART" id="SM01041">
    <property type="entry name" value="BRO1"/>
    <property type="match status" value="1"/>
</dbReference>
<dbReference type="InterPro" id="IPR038499">
    <property type="entry name" value="BRO1_sf"/>
</dbReference>
<feature type="compositionally biased region" description="Polar residues" evidence="6">
    <location>
        <begin position="796"/>
        <end position="818"/>
    </location>
</feature>
<evidence type="ECO:0000256" key="3">
    <source>
        <dbReference type="ARBA" id="ARBA00022490"/>
    </source>
</evidence>
<dbReference type="Pfam" id="PF03097">
    <property type="entry name" value="BRO1"/>
    <property type="match status" value="1"/>
</dbReference>
<evidence type="ECO:0000256" key="5">
    <source>
        <dbReference type="SAM" id="Coils"/>
    </source>
</evidence>
<dbReference type="GO" id="GO:0005768">
    <property type="term" value="C:endosome"/>
    <property type="evidence" value="ECO:0007669"/>
    <property type="project" value="UniProtKB-SubCell"/>
</dbReference>
<organism evidence="8 9">
    <name type="scientific">Plasmopara halstedii</name>
    <name type="common">Downy mildew of sunflower</name>
    <dbReference type="NCBI Taxonomy" id="4781"/>
    <lineage>
        <taxon>Eukaryota</taxon>
        <taxon>Sar</taxon>
        <taxon>Stramenopiles</taxon>
        <taxon>Oomycota</taxon>
        <taxon>Peronosporomycetes</taxon>
        <taxon>Peronosporales</taxon>
        <taxon>Peronosporaceae</taxon>
        <taxon>Plasmopara</taxon>
    </lineage>
</organism>
<proteinExistence type="predicted"/>
<dbReference type="Proteomes" id="UP000054928">
    <property type="component" value="Unassembled WGS sequence"/>
</dbReference>
<keyword evidence="4" id="KW-0967">Endosome</keyword>
<evidence type="ECO:0000259" key="7">
    <source>
        <dbReference type="PROSITE" id="PS51180"/>
    </source>
</evidence>
<dbReference type="Gene3D" id="1.20.140.50">
    <property type="entry name" value="alix/aip1 like domains"/>
    <property type="match status" value="1"/>
</dbReference>
<name>A0A0P1A6M5_PLAHL</name>
<reference evidence="9" key="1">
    <citation type="submission" date="2014-09" db="EMBL/GenBank/DDBJ databases">
        <authorList>
            <person name="Sharma Rahul"/>
            <person name="Thines Marco"/>
        </authorList>
    </citation>
    <scope>NUCLEOTIDE SEQUENCE [LARGE SCALE GENOMIC DNA]</scope>
</reference>
<accession>A0A0P1A6M5</accession>
<keyword evidence="5" id="KW-0175">Coiled coil</keyword>
<keyword evidence="3" id="KW-0963">Cytoplasm</keyword>
<dbReference type="Pfam" id="PF13949">
    <property type="entry name" value="ALIX_LYPXL_bnd"/>
    <property type="match status" value="1"/>
</dbReference>
<dbReference type="GO" id="GO:0043328">
    <property type="term" value="P:protein transport to vacuole involved in ubiquitin-dependent protein catabolic process via the multivesicular body sorting pathway"/>
    <property type="evidence" value="ECO:0007669"/>
    <property type="project" value="TreeGrafter"/>
</dbReference>
<dbReference type="AlphaFoldDB" id="A0A0P1A6M5"/>
<comment type="subcellular location">
    <subcellularLocation>
        <location evidence="2">Cytoplasm</location>
    </subcellularLocation>
    <subcellularLocation>
        <location evidence="1">Endosome</location>
    </subcellularLocation>
</comment>
<dbReference type="InterPro" id="IPR004328">
    <property type="entry name" value="BRO1_dom"/>
</dbReference>
<dbReference type="EMBL" id="CCYD01000109">
    <property type="protein sequence ID" value="CEG35821.1"/>
    <property type="molecule type" value="Genomic_DNA"/>
</dbReference>
<protein>
    <submittedName>
        <fullName evidence="8">Predicted signal transduction protein</fullName>
    </submittedName>
</protein>
<evidence type="ECO:0000256" key="2">
    <source>
        <dbReference type="ARBA" id="ARBA00004496"/>
    </source>
</evidence>
<sequence>MLGIGFKLSETPVASLRNSISTFLRREYSFDQNNSLAENCEIALDHFVQLKKDVDLVRTPSAISRHVLLRYYAQLDKIAQRFPCDSEASGCDTLRLQFTWNDSFCPRRKSTQTGVSFEKAAIMFNMGALESQLGLQTDRSTADGLKAACHHFMKAAGAFTEVKDKILEQTIGTRTPDMSTEGLGLLAFLMLAQAQACFYEKAIKDQMKDGIKAKLVHQALDYYVSALEFCRSSALAGVIDKSWDVHLQFQVHCMRAAMQYWQGLASKAVALNRGEGYGEEIARLIAADTECTVACKLATENKLPTALLNSAQSLQHKIRDHLAAAEKDNASVYLENIPKLSDLSAIGRASMVKPLAFSGEELQQELDGVDLFEQFVPKDLLLRADDVKQEIKTILDQTADKVLKSNEVTKEKLHAMGLPASIEAFERTDNSGMHTIWQRVQYVKVTTATAAFDLESAETNQVEVIIQQYLQKNNQLSDEAEQDLRSIELRLNEEEGEDNMCRQNYGGKKWMRPVSSSLNQNFRLDIDRYYRLLKEAKTSDAIVREKMVTNQEKLEMLSSSKESLYHELPRLEQDCSSFKDEIAKVSSLLMQLGQLVQEKDRVLHDFKESCENLNLLSVLLSGKKANDVTIDIALENEKQFFIDRFAGKISILCDEEQDLLDELIIANSNFEAKKESDHLLRERQAFLQRLSDAVDVFEQLESHVKEGAKFYAELKTRIALLHQTVADHCSARTLERRELEITLTMDEEMRQREIADAALAQKMSNDMRIYDTGGRNASDEALVRELAGSPTRYYPASTTPQQSASFSHDVAQQPQRFSQHLFYGNGPTSPASFDAYDTNHSQPPQQQQSYNIYQYPGQQQVYNQGHLGDSV</sequence>
<evidence type="ECO:0000256" key="1">
    <source>
        <dbReference type="ARBA" id="ARBA00004177"/>
    </source>
</evidence>
<evidence type="ECO:0000313" key="8">
    <source>
        <dbReference type="EMBL" id="CEG35821.1"/>
    </source>
</evidence>
<dbReference type="OrthoDB" id="2141925at2759"/>
<feature type="coiled-coil region" evidence="5">
    <location>
        <begin position="466"/>
        <end position="497"/>
    </location>
</feature>